<evidence type="ECO:0000313" key="3">
    <source>
        <dbReference type="Ensembl" id="ENSAMXP00005017455.1"/>
    </source>
</evidence>
<dbReference type="InterPro" id="IPR029035">
    <property type="entry name" value="DHS-like_NAD/FAD-binding_dom"/>
</dbReference>
<comment type="similarity">
    <text evidence="1">Belongs to the deoxyhypusine synthase family.</text>
</comment>
<dbReference type="PANTHER" id="PTHR11703:SF0">
    <property type="entry name" value="DEOXYHYPUSINE SYNTHASE"/>
    <property type="match status" value="1"/>
</dbReference>
<dbReference type="GO" id="GO:0034038">
    <property type="term" value="F:deoxyhypusine synthase activity"/>
    <property type="evidence" value="ECO:0007669"/>
    <property type="project" value="TreeGrafter"/>
</dbReference>
<organism evidence="3 4">
    <name type="scientific">Astyanax mexicanus</name>
    <name type="common">Blind cave fish</name>
    <name type="synonym">Astyanax fasciatus mexicanus</name>
    <dbReference type="NCBI Taxonomy" id="7994"/>
    <lineage>
        <taxon>Eukaryota</taxon>
        <taxon>Metazoa</taxon>
        <taxon>Chordata</taxon>
        <taxon>Craniata</taxon>
        <taxon>Vertebrata</taxon>
        <taxon>Euteleostomi</taxon>
        <taxon>Actinopterygii</taxon>
        <taxon>Neopterygii</taxon>
        <taxon>Teleostei</taxon>
        <taxon>Ostariophysi</taxon>
        <taxon>Characiformes</taxon>
        <taxon>Characoidei</taxon>
        <taxon>Acestrorhamphidae</taxon>
        <taxon>Acestrorhamphinae</taxon>
        <taxon>Astyanax</taxon>
    </lineage>
</organism>
<dbReference type="InterPro" id="IPR036982">
    <property type="entry name" value="Deoxyhypusine_synthase_sf"/>
</dbReference>
<evidence type="ECO:0000256" key="1">
    <source>
        <dbReference type="ARBA" id="ARBA00009892"/>
    </source>
</evidence>
<dbReference type="Gene3D" id="3.40.910.10">
    <property type="entry name" value="Deoxyhypusine synthase"/>
    <property type="match status" value="1"/>
</dbReference>
<dbReference type="Proteomes" id="UP000694621">
    <property type="component" value="Unplaced"/>
</dbReference>
<dbReference type="Ensembl" id="ENSAMXT00005019289.1">
    <property type="protein sequence ID" value="ENSAMXP00005017455.1"/>
    <property type="gene ID" value="ENSAMXG00005009113.1"/>
</dbReference>
<dbReference type="SUPFAM" id="SSF52467">
    <property type="entry name" value="DHS-like NAD/FAD-binding domain"/>
    <property type="match status" value="1"/>
</dbReference>
<name>A0A8B9HTE8_ASTMX</name>
<sequence length="118" mass="13207">MVTVLLYSVHYLQMADSVPSVARDAVLKESAALPEDVPRIRGYDFNQGVDHRALLHSYLTTGFQASSFGLAVPENTVPLQISMLLRLVSEVVHSMFRFKPRPLDSSVLIGYKIKFKLT</sequence>
<dbReference type="AlphaFoldDB" id="A0A8B9HTE8"/>
<dbReference type="GO" id="GO:0005737">
    <property type="term" value="C:cytoplasm"/>
    <property type="evidence" value="ECO:0007669"/>
    <property type="project" value="TreeGrafter"/>
</dbReference>
<dbReference type="PANTHER" id="PTHR11703">
    <property type="entry name" value="DEOXYHYPUSINE SYNTHASE"/>
    <property type="match status" value="1"/>
</dbReference>
<evidence type="ECO:0000256" key="2">
    <source>
        <dbReference type="ARBA" id="ARBA00023027"/>
    </source>
</evidence>
<proteinExistence type="inferred from homology"/>
<keyword evidence="2" id="KW-0520">NAD</keyword>
<protein>
    <submittedName>
        <fullName evidence="3">Uncharacterized protein</fullName>
    </submittedName>
</protein>
<evidence type="ECO:0000313" key="4">
    <source>
        <dbReference type="Proteomes" id="UP000694621"/>
    </source>
</evidence>
<accession>A0A8B9HTE8</accession>
<reference evidence="3" key="1">
    <citation type="submission" date="2025-08" db="UniProtKB">
        <authorList>
            <consortium name="Ensembl"/>
        </authorList>
    </citation>
    <scope>IDENTIFICATION</scope>
</reference>
<dbReference type="InterPro" id="IPR002773">
    <property type="entry name" value="Deoxyhypusine_synthase"/>
</dbReference>